<proteinExistence type="predicted"/>
<dbReference type="AlphaFoldDB" id="A0A2N3NLQ7"/>
<evidence type="ECO:0000256" key="1">
    <source>
        <dbReference type="ARBA" id="ARBA00022723"/>
    </source>
</evidence>
<dbReference type="PROSITE" id="PS00498">
    <property type="entry name" value="TYROSINASE_2"/>
    <property type="match status" value="1"/>
</dbReference>
<accession>A0A2N3NLQ7</accession>
<dbReference type="InterPro" id="IPR008922">
    <property type="entry name" value="Di-copper_centre_dom_sf"/>
</dbReference>
<feature type="domain" description="Tyrosinase copper-binding" evidence="4">
    <location>
        <begin position="260"/>
        <end position="271"/>
    </location>
</feature>
<dbReference type="InterPro" id="IPR050316">
    <property type="entry name" value="Tyrosinase/Hemocyanin"/>
</dbReference>
<evidence type="ECO:0000259" key="4">
    <source>
        <dbReference type="PROSITE" id="PS00498"/>
    </source>
</evidence>
<feature type="signal peptide" evidence="3">
    <location>
        <begin position="1"/>
        <end position="16"/>
    </location>
</feature>
<dbReference type="STRING" id="41688.A0A2N3NLQ7"/>
<comment type="caution">
    <text evidence="5">The sequence shown here is derived from an EMBL/GenBank/DDBJ whole genome shotgun (WGS) entry which is preliminary data.</text>
</comment>
<reference evidence="5 6" key="1">
    <citation type="journal article" date="2017" name="G3 (Bethesda)">
        <title>First Draft Genome Sequence of the Pathogenic Fungus Lomentospora prolificans (Formerly Scedosporium prolificans).</title>
        <authorList>
            <person name="Luo R."/>
            <person name="Zimin A."/>
            <person name="Workman R."/>
            <person name="Fan Y."/>
            <person name="Pertea G."/>
            <person name="Grossman N."/>
            <person name="Wear M.P."/>
            <person name="Jia B."/>
            <person name="Miller H."/>
            <person name="Casadevall A."/>
            <person name="Timp W."/>
            <person name="Zhang S.X."/>
            <person name="Salzberg S.L."/>
        </authorList>
    </citation>
    <scope>NUCLEOTIDE SEQUENCE [LARGE SCALE GENOMIC DNA]</scope>
    <source>
        <strain evidence="5 6">JHH-5317</strain>
    </source>
</reference>
<organism evidence="5 6">
    <name type="scientific">Lomentospora prolificans</name>
    <dbReference type="NCBI Taxonomy" id="41688"/>
    <lineage>
        <taxon>Eukaryota</taxon>
        <taxon>Fungi</taxon>
        <taxon>Dikarya</taxon>
        <taxon>Ascomycota</taxon>
        <taxon>Pezizomycotina</taxon>
        <taxon>Sordariomycetes</taxon>
        <taxon>Hypocreomycetidae</taxon>
        <taxon>Microascales</taxon>
        <taxon>Microascaceae</taxon>
        <taxon>Lomentospora</taxon>
    </lineage>
</organism>
<evidence type="ECO:0000256" key="3">
    <source>
        <dbReference type="SAM" id="SignalP"/>
    </source>
</evidence>
<evidence type="ECO:0000313" key="6">
    <source>
        <dbReference type="Proteomes" id="UP000233524"/>
    </source>
</evidence>
<dbReference type="PRINTS" id="PR00092">
    <property type="entry name" value="TYROSINASE"/>
</dbReference>
<dbReference type="PANTHER" id="PTHR11474">
    <property type="entry name" value="TYROSINASE FAMILY MEMBER"/>
    <property type="match status" value="1"/>
</dbReference>
<gene>
    <name evidence="5" type="ORF">jhhlp_000145</name>
</gene>
<keyword evidence="1" id="KW-0479">Metal-binding</keyword>
<dbReference type="OrthoDB" id="6132182at2759"/>
<dbReference type="InParanoid" id="A0A2N3NLQ7"/>
<dbReference type="PANTHER" id="PTHR11474:SF126">
    <property type="entry name" value="TYROSINASE-LIKE PROTEIN TYR-1-RELATED"/>
    <property type="match status" value="1"/>
</dbReference>
<keyword evidence="2" id="KW-0186">Copper</keyword>
<dbReference type="Gene3D" id="1.10.1280.10">
    <property type="entry name" value="Di-copper center containing domain from catechol oxidase"/>
    <property type="match status" value="1"/>
</dbReference>
<keyword evidence="6" id="KW-1185">Reference proteome</keyword>
<dbReference type="Proteomes" id="UP000233524">
    <property type="component" value="Unassembled WGS sequence"/>
</dbReference>
<dbReference type="SUPFAM" id="SSF48056">
    <property type="entry name" value="Di-copper centre-containing domain"/>
    <property type="match status" value="1"/>
</dbReference>
<dbReference type="GO" id="GO:0046872">
    <property type="term" value="F:metal ion binding"/>
    <property type="evidence" value="ECO:0007669"/>
    <property type="project" value="UniProtKB-KW"/>
</dbReference>
<dbReference type="InterPro" id="IPR002227">
    <property type="entry name" value="Tyrosinase_Cu-bd"/>
</dbReference>
<sequence>MFLPTFLCLMFPDIFASYCPCINPPIRKEWRTLSKGERVQYIDAVKCLMEKPPLMSQHIIPGVTSRYEDFLGIHIVQADEVHFTGGFYPYHRLLLYLYEQELHTCGWPGGVPYWDWTLDNANSTAFFNSPLFDDETGFGGNGKYIPGNVTHPANGVPPRNPDDFPDRTGGGCIQSGPFANLTTHLGPGNSTDLNPHCVRRDFSPESFANRTGKAQIDDGMAQLDFGSFGRLTEPSFHAGGHWGIGGLYGDMTDKWSSPADPLFYLHHANVDRAWWSWQSRDLENRTMDISGPLIAFDFDNKVAGNLTLDHDMSLGVTNETTIKVKVQDVMHIQRGRLCYNYDKLY</sequence>
<keyword evidence="3" id="KW-0732">Signal</keyword>
<dbReference type="Pfam" id="PF00264">
    <property type="entry name" value="Tyrosinase"/>
    <property type="match status" value="1"/>
</dbReference>
<protein>
    <recommendedName>
        <fullName evidence="4">Tyrosinase copper-binding domain-containing protein</fullName>
    </recommendedName>
</protein>
<dbReference type="GO" id="GO:0016491">
    <property type="term" value="F:oxidoreductase activity"/>
    <property type="evidence" value="ECO:0007669"/>
    <property type="project" value="InterPro"/>
</dbReference>
<evidence type="ECO:0000256" key="2">
    <source>
        <dbReference type="ARBA" id="ARBA00023008"/>
    </source>
</evidence>
<feature type="chain" id="PRO_5014755750" description="Tyrosinase copper-binding domain-containing protein" evidence="3">
    <location>
        <begin position="17"/>
        <end position="345"/>
    </location>
</feature>
<dbReference type="VEuPathDB" id="FungiDB:jhhlp_000145"/>
<evidence type="ECO:0000313" key="5">
    <source>
        <dbReference type="EMBL" id="PKS13374.1"/>
    </source>
</evidence>
<name>A0A2N3NLQ7_9PEZI</name>
<dbReference type="EMBL" id="NLAX01000001">
    <property type="protein sequence ID" value="PKS13374.1"/>
    <property type="molecule type" value="Genomic_DNA"/>
</dbReference>